<protein>
    <submittedName>
        <fullName evidence="1">Uncharacterized protein</fullName>
    </submittedName>
</protein>
<proteinExistence type="predicted"/>
<dbReference type="EMBL" id="JAJSOW010000003">
    <property type="protein sequence ID" value="KAI9195191.1"/>
    <property type="molecule type" value="Genomic_DNA"/>
</dbReference>
<sequence length="79" mass="9240">MEEKLHRRRIRNSIVVDNGAALQMEEKLHQTISLTIDAAIMRIWWSQKLQEHTHTHTLSPSLIIQARDWGLVCRTIVVD</sequence>
<evidence type="ECO:0000313" key="2">
    <source>
        <dbReference type="Proteomes" id="UP001064489"/>
    </source>
</evidence>
<reference evidence="1" key="2">
    <citation type="submission" date="2023-02" db="EMBL/GenBank/DDBJ databases">
        <authorList>
            <person name="Swenson N.G."/>
            <person name="Wegrzyn J.L."/>
            <person name="Mcevoy S.L."/>
        </authorList>
    </citation>
    <scope>NUCLEOTIDE SEQUENCE</scope>
    <source>
        <strain evidence="1">91603</strain>
        <tissue evidence="1">Leaf</tissue>
    </source>
</reference>
<reference evidence="1" key="1">
    <citation type="journal article" date="2022" name="Plant J.">
        <title>Strategies of tolerance reflected in two North American maple genomes.</title>
        <authorList>
            <person name="McEvoy S.L."/>
            <person name="Sezen U.U."/>
            <person name="Trouern-Trend A."/>
            <person name="McMahon S.M."/>
            <person name="Schaberg P.G."/>
            <person name="Yang J."/>
            <person name="Wegrzyn J.L."/>
            <person name="Swenson N.G."/>
        </authorList>
    </citation>
    <scope>NUCLEOTIDE SEQUENCE</scope>
    <source>
        <strain evidence="1">91603</strain>
    </source>
</reference>
<name>A0AAD5P2X9_ACENE</name>
<evidence type="ECO:0000313" key="1">
    <source>
        <dbReference type="EMBL" id="KAI9195191.1"/>
    </source>
</evidence>
<comment type="caution">
    <text evidence="1">The sequence shown here is derived from an EMBL/GenBank/DDBJ whole genome shotgun (WGS) entry which is preliminary data.</text>
</comment>
<gene>
    <name evidence="1" type="ORF">LWI28_012567</name>
</gene>
<organism evidence="1 2">
    <name type="scientific">Acer negundo</name>
    <name type="common">Box elder</name>
    <dbReference type="NCBI Taxonomy" id="4023"/>
    <lineage>
        <taxon>Eukaryota</taxon>
        <taxon>Viridiplantae</taxon>
        <taxon>Streptophyta</taxon>
        <taxon>Embryophyta</taxon>
        <taxon>Tracheophyta</taxon>
        <taxon>Spermatophyta</taxon>
        <taxon>Magnoliopsida</taxon>
        <taxon>eudicotyledons</taxon>
        <taxon>Gunneridae</taxon>
        <taxon>Pentapetalae</taxon>
        <taxon>rosids</taxon>
        <taxon>malvids</taxon>
        <taxon>Sapindales</taxon>
        <taxon>Sapindaceae</taxon>
        <taxon>Hippocastanoideae</taxon>
        <taxon>Acereae</taxon>
        <taxon>Acer</taxon>
    </lineage>
</organism>
<dbReference type="AlphaFoldDB" id="A0AAD5P2X9"/>
<keyword evidence="2" id="KW-1185">Reference proteome</keyword>
<accession>A0AAD5P2X9</accession>
<dbReference type="Proteomes" id="UP001064489">
    <property type="component" value="Chromosome 1"/>
</dbReference>